<keyword evidence="1" id="KW-0472">Membrane</keyword>
<dbReference type="AlphaFoldDB" id="A0A444H102"/>
<evidence type="ECO:0000256" key="1">
    <source>
        <dbReference type="SAM" id="Phobius"/>
    </source>
</evidence>
<comment type="caution">
    <text evidence="2">The sequence shown here is derived from an EMBL/GenBank/DDBJ whole genome shotgun (WGS) entry which is preliminary data.</text>
</comment>
<keyword evidence="3" id="KW-1185">Reference proteome</keyword>
<evidence type="ECO:0000313" key="2">
    <source>
        <dbReference type="EMBL" id="RWW96758.1"/>
    </source>
</evidence>
<dbReference type="Proteomes" id="UP000287527">
    <property type="component" value="Unassembled WGS sequence"/>
</dbReference>
<keyword evidence="1" id="KW-0812">Transmembrane</keyword>
<feature type="transmembrane region" description="Helical" evidence="1">
    <location>
        <begin position="82"/>
        <end position="104"/>
    </location>
</feature>
<dbReference type="EMBL" id="SBII01000010">
    <property type="protein sequence ID" value="RWW96758.1"/>
    <property type="molecule type" value="Genomic_DNA"/>
</dbReference>
<sequence>MKFGNGFSLFWIIYLLFFAIGLPLILHYAGDHHQSDFEMTNTSASKAFILLGVGTALWFIVFIFYIKKFLVNLALKKNDIKVLNMIGLLLLIALAAGILVYTYINESRGYGWRYLYFWHPYIFIPSSFIFYSGLFFDITKGLFSKFRANP</sequence>
<proteinExistence type="predicted"/>
<name>A0A444H102_9FLAO</name>
<evidence type="ECO:0000313" key="3">
    <source>
        <dbReference type="Proteomes" id="UP000287527"/>
    </source>
</evidence>
<dbReference type="RefSeq" id="WP_128390661.1">
    <property type="nucleotide sequence ID" value="NZ_SBII01000010.1"/>
</dbReference>
<gene>
    <name evidence="2" type="ORF">EPI11_14325</name>
</gene>
<feature type="transmembrane region" description="Helical" evidence="1">
    <location>
        <begin position="116"/>
        <end position="136"/>
    </location>
</feature>
<protein>
    <submittedName>
        <fullName evidence="2">Uncharacterized protein</fullName>
    </submittedName>
</protein>
<reference evidence="2 3" key="1">
    <citation type="submission" date="2019-01" db="EMBL/GenBank/DDBJ databases">
        <title>Flavobacterium sp. nov.,isolated from freshwater.</title>
        <authorList>
            <person name="Zhang R."/>
            <person name="Du Z.-J."/>
        </authorList>
    </citation>
    <scope>NUCLEOTIDE SEQUENCE [LARGE SCALE GENOMIC DNA]</scope>
    <source>
        <strain evidence="2 3">1E403</strain>
    </source>
</reference>
<dbReference type="OrthoDB" id="662998at2"/>
<feature type="transmembrane region" description="Helical" evidence="1">
    <location>
        <begin position="48"/>
        <end position="70"/>
    </location>
</feature>
<keyword evidence="1" id="KW-1133">Transmembrane helix</keyword>
<feature type="transmembrane region" description="Helical" evidence="1">
    <location>
        <begin position="7"/>
        <end position="28"/>
    </location>
</feature>
<accession>A0A444H102</accession>
<organism evidence="2 3">
    <name type="scientific">Flavobacterium cerinum</name>
    <dbReference type="NCBI Taxonomy" id="2502784"/>
    <lineage>
        <taxon>Bacteria</taxon>
        <taxon>Pseudomonadati</taxon>
        <taxon>Bacteroidota</taxon>
        <taxon>Flavobacteriia</taxon>
        <taxon>Flavobacteriales</taxon>
        <taxon>Flavobacteriaceae</taxon>
        <taxon>Flavobacterium</taxon>
    </lineage>
</organism>